<feature type="domain" description="SLC41A/MgtE integral membrane" evidence="10">
    <location>
        <begin position="57"/>
        <end position="186"/>
    </location>
</feature>
<dbReference type="RefSeq" id="WP_130499509.1">
    <property type="nucleotide sequence ID" value="NZ_SHMP01000003.1"/>
</dbReference>
<dbReference type="Gene3D" id="1.10.357.20">
    <property type="entry name" value="SLC41 divalent cation transporters, integral membrane domain"/>
    <property type="match status" value="1"/>
</dbReference>
<evidence type="ECO:0000256" key="5">
    <source>
        <dbReference type="ARBA" id="ARBA00022842"/>
    </source>
</evidence>
<evidence type="ECO:0000256" key="8">
    <source>
        <dbReference type="ARBA" id="ARBA00023136"/>
    </source>
</evidence>
<evidence type="ECO:0000256" key="4">
    <source>
        <dbReference type="ARBA" id="ARBA00022692"/>
    </source>
</evidence>
<keyword evidence="5" id="KW-0460">Magnesium</keyword>
<sequence length="193" mass="20091">MAAADADDALDTWTISHIVGTMFPILIGLSVLEMGSGYVLEELQETYLGNPTLLVLVPVMIGMGGNLGAILSSRLSTRLHLGVLEFDVRDEVLWTNVIAILGLAATVFSALGVAAWVVGQLIAEPMALGELLLISISSGMSLAVIAIGLSLAATYVSYTRGLDPDDTTIPVVTNLCDILGVVVLSGVAIIVLN</sequence>
<reference evidence="11 12" key="1">
    <citation type="submission" date="2019-02" db="EMBL/GenBank/DDBJ databases">
        <title>Genomic Encyclopedia of Archaeal and Bacterial Type Strains, Phase II (KMG-II): from individual species to whole genera.</title>
        <authorList>
            <person name="Goeker M."/>
        </authorList>
    </citation>
    <scope>NUCLEOTIDE SEQUENCE [LARGE SCALE GENOMIC DNA]</scope>
    <source>
        <strain evidence="11 12">DSM 18328</strain>
    </source>
</reference>
<evidence type="ECO:0000256" key="7">
    <source>
        <dbReference type="ARBA" id="ARBA00023065"/>
    </source>
</evidence>
<keyword evidence="3" id="KW-0813">Transport</keyword>
<dbReference type="EMBL" id="SHMP01000003">
    <property type="protein sequence ID" value="RZV12229.1"/>
    <property type="molecule type" value="Genomic_DNA"/>
</dbReference>
<evidence type="ECO:0000256" key="1">
    <source>
        <dbReference type="ARBA" id="ARBA00004141"/>
    </source>
</evidence>
<protein>
    <submittedName>
        <fullName evidence="11">MgtE-like transporter</fullName>
    </submittedName>
</protein>
<evidence type="ECO:0000259" key="10">
    <source>
        <dbReference type="Pfam" id="PF01769"/>
    </source>
</evidence>
<dbReference type="InterPro" id="IPR045349">
    <property type="entry name" value="SLC41A1-3"/>
</dbReference>
<feature type="transmembrane region" description="Helical" evidence="9">
    <location>
        <begin position="53"/>
        <end position="73"/>
    </location>
</feature>
<keyword evidence="6 9" id="KW-1133">Transmembrane helix</keyword>
<dbReference type="AlphaFoldDB" id="A0A482YGR6"/>
<evidence type="ECO:0000256" key="2">
    <source>
        <dbReference type="ARBA" id="ARBA00009749"/>
    </source>
</evidence>
<evidence type="ECO:0000313" key="11">
    <source>
        <dbReference type="EMBL" id="RZV12229.1"/>
    </source>
</evidence>
<feature type="transmembrane region" description="Helical" evidence="9">
    <location>
        <begin position="93"/>
        <end position="119"/>
    </location>
</feature>
<feature type="transmembrane region" description="Helical" evidence="9">
    <location>
        <begin position="168"/>
        <end position="192"/>
    </location>
</feature>
<proteinExistence type="inferred from homology"/>
<feature type="transmembrane region" description="Helical" evidence="9">
    <location>
        <begin position="12"/>
        <end position="32"/>
    </location>
</feature>
<dbReference type="GO" id="GO:0008324">
    <property type="term" value="F:monoatomic cation transmembrane transporter activity"/>
    <property type="evidence" value="ECO:0007669"/>
    <property type="project" value="InterPro"/>
</dbReference>
<keyword evidence="8 9" id="KW-0472">Membrane</keyword>
<name>A0A482YGR6_9EURY</name>
<keyword evidence="7" id="KW-0406">Ion transport</keyword>
<dbReference type="InterPro" id="IPR036739">
    <property type="entry name" value="SLC41_membr_dom_sf"/>
</dbReference>
<comment type="caution">
    <text evidence="11">The sequence shown here is derived from an EMBL/GenBank/DDBJ whole genome shotgun (WGS) entry which is preliminary data.</text>
</comment>
<organism evidence="11 12">
    <name type="scientific">Natrinema hispanicum</name>
    <dbReference type="NCBI Taxonomy" id="392421"/>
    <lineage>
        <taxon>Archaea</taxon>
        <taxon>Methanobacteriati</taxon>
        <taxon>Methanobacteriota</taxon>
        <taxon>Stenosarchaea group</taxon>
        <taxon>Halobacteria</taxon>
        <taxon>Halobacteriales</taxon>
        <taxon>Natrialbaceae</taxon>
        <taxon>Natrinema</taxon>
    </lineage>
</organism>
<dbReference type="PANTHER" id="PTHR16228">
    <property type="entry name" value="DIVALENT CATION TRANSPORTER SOLUTE CARRIER FAMILY 41"/>
    <property type="match status" value="1"/>
</dbReference>
<keyword evidence="4 9" id="KW-0812">Transmembrane</keyword>
<dbReference type="Proteomes" id="UP000291097">
    <property type="component" value="Unassembled WGS sequence"/>
</dbReference>
<evidence type="ECO:0000256" key="9">
    <source>
        <dbReference type="SAM" id="Phobius"/>
    </source>
</evidence>
<accession>A0A482YGR6</accession>
<dbReference type="InterPro" id="IPR006667">
    <property type="entry name" value="SLC41_membr_dom"/>
</dbReference>
<dbReference type="SUPFAM" id="SSF161093">
    <property type="entry name" value="MgtE membrane domain-like"/>
    <property type="match status" value="1"/>
</dbReference>
<evidence type="ECO:0000256" key="6">
    <source>
        <dbReference type="ARBA" id="ARBA00022989"/>
    </source>
</evidence>
<dbReference type="OrthoDB" id="203810at2157"/>
<gene>
    <name evidence="11" type="ORF">BDK88_1123</name>
</gene>
<dbReference type="PANTHER" id="PTHR16228:SF7">
    <property type="entry name" value="SLC41A_MGTE INTEGRAL MEMBRANE DOMAIN-CONTAINING PROTEIN"/>
    <property type="match status" value="1"/>
</dbReference>
<dbReference type="GO" id="GO:0016020">
    <property type="term" value="C:membrane"/>
    <property type="evidence" value="ECO:0007669"/>
    <property type="project" value="UniProtKB-SubCell"/>
</dbReference>
<evidence type="ECO:0000313" key="12">
    <source>
        <dbReference type="Proteomes" id="UP000291097"/>
    </source>
</evidence>
<comment type="subcellular location">
    <subcellularLocation>
        <location evidence="1">Membrane</location>
        <topology evidence="1">Multi-pass membrane protein</topology>
    </subcellularLocation>
</comment>
<feature type="transmembrane region" description="Helical" evidence="9">
    <location>
        <begin position="131"/>
        <end position="156"/>
    </location>
</feature>
<dbReference type="Pfam" id="PF01769">
    <property type="entry name" value="MgtE"/>
    <property type="match status" value="1"/>
</dbReference>
<evidence type="ECO:0000256" key="3">
    <source>
        <dbReference type="ARBA" id="ARBA00022448"/>
    </source>
</evidence>
<comment type="similarity">
    <text evidence="2">Belongs to the SLC41A transporter family.</text>
</comment>